<comment type="caution">
    <text evidence="3">The sequence shown here is derived from an EMBL/GenBank/DDBJ whole genome shotgun (WGS) entry which is preliminary data.</text>
</comment>
<dbReference type="PANTHER" id="PTHR30336">
    <property type="entry name" value="INNER MEMBRANE PROTEIN, PROBABLE PERMEASE"/>
    <property type="match status" value="1"/>
</dbReference>
<feature type="transmembrane region" description="Helical" evidence="1">
    <location>
        <begin position="12"/>
        <end position="35"/>
    </location>
</feature>
<feature type="domain" description="DUF218" evidence="2">
    <location>
        <begin position="44"/>
        <end position="158"/>
    </location>
</feature>
<dbReference type="GO" id="GO:0005886">
    <property type="term" value="C:plasma membrane"/>
    <property type="evidence" value="ECO:0007669"/>
    <property type="project" value="TreeGrafter"/>
</dbReference>
<keyword evidence="1" id="KW-0812">Transmembrane</keyword>
<evidence type="ECO:0000256" key="1">
    <source>
        <dbReference type="SAM" id="Phobius"/>
    </source>
</evidence>
<gene>
    <name evidence="3" type="ORF">ENR15_00165</name>
</gene>
<dbReference type="InterPro" id="IPR003848">
    <property type="entry name" value="DUF218"/>
</dbReference>
<dbReference type="CDD" id="cd06259">
    <property type="entry name" value="YdcF-like"/>
    <property type="match status" value="1"/>
</dbReference>
<dbReference type="InterPro" id="IPR014729">
    <property type="entry name" value="Rossmann-like_a/b/a_fold"/>
</dbReference>
<accession>A0A7C3VGV2</accession>
<keyword evidence="1" id="KW-0472">Membrane</keyword>
<reference evidence="3" key="1">
    <citation type="journal article" date="2020" name="mSystems">
        <title>Genome- and Community-Level Interaction Insights into Carbon Utilization and Element Cycling Functions of Hydrothermarchaeota in Hydrothermal Sediment.</title>
        <authorList>
            <person name="Zhou Z."/>
            <person name="Liu Y."/>
            <person name="Xu W."/>
            <person name="Pan J."/>
            <person name="Luo Z.H."/>
            <person name="Li M."/>
        </authorList>
    </citation>
    <scope>NUCLEOTIDE SEQUENCE [LARGE SCALE GENOMIC DNA]</scope>
    <source>
        <strain evidence="3">SpSt-374</strain>
    </source>
</reference>
<organism evidence="3">
    <name type="scientific">Planktothricoides sp. SpSt-374</name>
    <dbReference type="NCBI Taxonomy" id="2282167"/>
    <lineage>
        <taxon>Bacteria</taxon>
        <taxon>Bacillati</taxon>
        <taxon>Cyanobacteriota</taxon>
        <taxon>Cyanophyceae</taxon>
        <taxon>Oscillatoriophycideae</taxon>
        <taxon>Oscillatoriales</taxon>
        <taxon>Oscillatoriaceae</taxon>
        <taxon>Planktothricoides</taxon>
    </lineage>
</organism>
<dbReference type="Gene3D" id="3.40.50.620">
    <property type="entry name" value="HUPs"/>
    <property type="match status" value="1"/>
</dbReference>
<dbReference type="PANTHER" id="PTHR30336:SF20">
    <property type="entry name" value="DUF218 DOMAIN-CONTAINING PROTEIN"/>
    <property type="match status" value="1"/>
</dbReference>
<proteinExistence type="predicted"/>
<dbReference type="Pfam" id="PF02698">
    <property type="entry name" value="DUF218"/>
    <property type="match status" value="1"/>
</dbReference>
<sequence length="202" mass="22900">MNILSSQRKKQRFFLWASSTFLLLLVTFIPVRLMVAYHQAPHPQAILTLGGSPDREKFTAKFAHNHPHLDIWVSSGISEPKARNIFATADIPEERVYLDYDAVDTVTNFTTMVADFRRRNIQHVYLITSDFHMPRAKAIAYIVFGSQGIAFTPITVPSNRRPESSLRIARDAGRSLLWLVTGRTGASLNPRYSALTTRREQG</sequence>
<dbReference type="InterPro" id="IPR051599">
    <property type="entry name" value="Cell_Envelope_Assoc"/>
</dbReference>
<protein>
    <submittedName>
        <fullName evidence="3">YdcF family protein</fullName>
    </submittedName>
</protein>
<evidence type="ECO:0000259" key="2">
    <source>
        <dbReference type="Pfam" id="PF02698"/>
    </source>
</evidence>
<keyword evidence="1" id="KW-1133">Transmembrane helix</keyword>
<name>A0A7C3VGV2_9CYAN</name>
<dbReference type="AlphaFoldDB" id="A0A7C3VGV2"/>
<dbReference type="EMBL" id="DSPX01000002">
    <property type="protein sequence ID" value="HGF99116.1"/>
    <property type="molecule type" value="Genomic_DNA"/>
</dbReference>
<evidence type="ECO:0000313" key="3">
    <source>
        <dbReference type="EMBL" id="HGF99116.1"/>
    </source>
</evidence>